<dbReference type="FunFam" id="2.40.30.110:FF:000002">
    <property type="entry name" value="Aminomethyltransferase"/>
    <property type="match status" value="1"/>
</dbReference>
<dbReference type="AlphaFoldDB" id="A0AAV8WS69"/>
<gene>
    <name evidence="6" type="ORF">NQ314_018256</name>
</gene>
<sequence length="164" mass="17469">MACGYTGEDGFEISMPASSAVKLARELIRDENVKLAGLGARDSLRLEAGLCLYGNDITIETTPVDSALTCHKSLNTFFVTGLVSKQGPPARQGATILSEDGQELGKITSGCPSPSLGSNIAMGYVPTSYSKVGTNVNLKIRDKVYEAVVAKMPFVKANYYNKPK</sequence>
<evidence type="ECO:0000256" key="1">
    <source>
        <dbReference type="ARBA" id="ARBA00008609"/>
    </source>
</evidence>
<dbReference type="Pfam" id="PF01571">
    <property type="entry name" value="GCV_T"/>
    <property type="match status" value="1"/>
</dbReference>
<name>A0AAV8WS69_9CUCU</name>
<evidence type="ECO:0000259" key="5">
    <source>
        <dbReference type="Pfam" id="PF08669"/>
    </source>
</evidence>
<protein>
    <recommendedName>
        <fullName evidence="3">Aminomethyltransferase, mitochondrial</fullName>
    </recommendedName>
</protein>
<organism evidence="6 7">
    <name type="scientific">Rhamnusium bicolor</name>
    <dbReference type="NCBI Taxonomy" id="1586634"/>
    <lineage>
        <taxon>Eukaryota</taxon>
        <taxon>Metazoa</taxon>
        <taxon>Ecdysozoa</taxon>
        <taxon>Arthropoda</taxon>
        <taxon>Hexapoda</taxon>
        <taxon>Insecta</taxon>
        <taxon>Pterygota</taxon>
        <taxon>Neoptera</taxon>
        <taxon>Endopterygota</taxon>
        <taxon>Coleoptera</taxon>
        <taxon>Polyphaga</taxon>
        <taxon>Cucujiformia</taxon>
        <taxon>Chrysomeloidea</taxon>
        <taxon>Cerambycidae</taxon>
        <taxon>Lepturinae</taxon>
        <taxon>Rhagiini</taxon>
        <taxon>Rhamnusium</taxon>
    </lineage>
</organism>
<dbReference type="PANTHER" id="PTHR43757:SF16">
    <property type="entry name" value="AMINOMETHYLTRANSFERASE, MITOCHONDRIAL"/>
    <property type="match status" value="1"/>
</dbReference>
<evidence type="ECO:0000313" key="7">
    <source>
        <dbReference type="Proteomes" id="UP001162156"/>
    </source>
</evidence>
<dbReference type="InterPro" id="IPR027266">
    <property type="entry name" value="TrmE/GcvT-like"/>
</dbReference>
<evidence type="ECO:0000256" key="3">
    <source>
        <dbReference type="ARBA" id="ARBA00015825"/>
    </source>
</evidence>
<evidence type="ECO:0000256" key="2">
    <source>
        <dbReference type="ARBA" id="ARBA00011690"/>
    </source>
</evidence>
<comment type="subunit">
    <text evidence="2">The glycine cleavage system is composed of four proteins: P, T, L and H.</text>
</comment>
<feature type="domain" description="GCVT N-terminal" evidence="4">
    <location>
        <begin position="2"/>
        <end position="69"/>
    </location>
</feature>
<dbReference type="Gene3D" id="2.40.30.110">
    <property type="entry name" value="Aminomethyltransferase beta-barrel domains"/>
    <property type="match status" value="1"/>
</dbReference>
<dbReference type="SUPFAM" id="SSF101790">
    <property type="entry name" value="Aminomethyltransferase beta-barrel domain"/>
    <property type="match status" value="1"/>
</dbReference>
<evidence type="ECO:0000259" key="4">
    <source>
        <dbReference type="Pfam" id="PF01571"/>
    </source>
</evidence>
<proteinExistence type="inferred from homology"/>
<comment type="caution">
    <text evidence="6">The sequence shown here is derived from an EMBL/GenBank/DDBJ whole genome shotgun (WGS) entry which is preliminary data.</text>
</comment>
<dbReference type="Gene3D" id="4.10.1250.10">
    <property type="entry name" value="Aminomethyltransferase fragment"/>
    <property type="match status" value="1"/>
</dbReference>
<dbReference type="Pfam" id="PF08669">
    <property type="entry name" value="GCV_T_C"/>
    <property type="match status" value="1"/>
</dbReference>
<accession>A0AAV8WS69</accession>
<dbReference type="Gene3D" id="3.30.1360.120">
    <property type="entry name" value="Probable tRNA modification gtpase trme, domain 1"/>
    <property type="match status" value="1"/>
</dbReference>
<dbReference type="InterPro" id="IPR006222">
    <property type="entry name" value="GCVT_N"/>
</dbReference>
<dbReference type="InterPro" id="IPR028896">
    <property type="entry name" value="GcvT/YgfZ/DmdA"/>
</dbReference>
<dbReference type="SUPFAM" id="SSF103025">
    <property type="entry name" value="Folate-binding domain"/>
    <property type="match status" value="1"/>
</dbReference>
<reference evidence="6" key="1">
    <citation type="journal article" date="2023" name="Insect Mol. Biol.">
        <title>Genome sequencing provides insights into the evolution of gene families encoding plant cell wall-degrading enzymes in longhorned beetles.</title>
        <authorList>
            <person name="Shin N.R."/>
            <person name="Okamura Y."/>
            <person name="Kirsch R."/>
            <person name="Pauchet Y."/>
        </authorList>
    </citation>
    <scope>NUCLEOTIDE SEQUENCE</scope>
    <source>
        <strain evidence="6">RBIC_L_NR</strain>
    </source>
</reference>
<dbReference type="InterPro" id="IPR013977">
    <property type="entry name" value="GcvT_C"/>
</dbReference>
<comment type="similarity">
    <text evidence="1">Belongs to the GcvT family.</text>
</comment>
<dbReference type="PANTHER" id="PTHR43757">
    <property type="entry name" value="AMINOMETHYLTRANSFERASE"/>
    <property type="match status" value="1"/>
</dbReference>
<dbReference type="InterPro" id="IPR029043">
    <property type="entry name" value="GcvT/YgfZ_C"/>
</dbReference>
<dbReference type="GO" id="GO:0005739">
    <property type="term" value="C:mitochondrion"/>
    <property type="evidence" value="ECO:0007669"/>
    <property type="project" value="TreeGrafter"/>
</dbReference>
<keyword evidence="7" id="KW-1185">Reference proteome</keyword>
<evidence type="ECO:0000313" key="6">
    <source>
        <dbReference type="EMBL" id="KAJ8929085.1"/>
    </source>
</evidence>
<dbReference type="EMBL" id="JANEYF010005132">
    <property type="protein sequence ID" value="KAJ8929085.1"/>
    <property type="molecule type" value="Genomic_DNA"/>
</dbReference>
<feature type="domain" description="Aminomethyltransferase C-terminal" evidence="5">
    <location>
        <begin position="81"/>
        <end position="156"/>
    </location>
</feature>
<dbReference type="Proteomes" id="UP001162156">
    <property type="component" value="Unassembled WGS sequence"/>
</dbReference>